<protein>
    <submittedName>
        <fullName evidence="2">Stress responsive A/B Barrel Domain protein</fullName>
    </submittedName>
</protein>
<reference evidence="3" key="1">
    <citation type="submission" date="2019-02" db="EMBL/GenBank/DDBJ databases">
        <title>Deep-cultivation of Planctomycetes and their phenomic and genomic characterization uncovers novel biology.</title>
        <authorList>
            <person name="Wiegand S."/>
            <person name="Jogler M."/>
            <person name="Boedeker C."/>
            <person name="Pinto D."/>
            <person name="Vollmers J."/>
            <person name="Rivas-Marin E."/>
            <person name="Kohn T."/>
            <person name="Peeters S.H."/>
            <person name="Heuer A."/>
            <person name="Rast P."/>
            <person name="Oberbeckmann S."/>
            <person name="Bunk B."/>
            <person name="Jeske O."/>
            <person name="Meyerdierks A."/>
            <person name="Storesund J.E."/>
            <person name="Kallscheuer N."/>
            <person name="Luecker S."/>
            <person name="Lage O.M."/>
            <person name="Pohl T."/>
            <person name="Merkel B.J."/>
            <person name="Hornburger P."/>
            <person name="Mueller R.-W."/>
            <person name="Bruemmer F."/>
            <person name="Labrenz M."/>
            <person name="Spormann A.M."/>
            <person name="Op den Camp H."/>
            <person name="Overmann J."/>
            <person name="Amann R."/>
            <person name="Jetten M.S.M."/>
            <person name="Mascher T."/>
            <person name="Medema M.H."/>
            <person name="Devos D.P."/>
            <person name="Kaster A.-K."/>
            <person name="Ovreas L."/>
            <person name="Rohde M."/>
            <person name="Galperin M.Y."/>
            <person name="Jogler C."/>
        </authorList>
    </citation>
    <scope>NUCLEOTIDE SEQUENCE [LARGE SCALE GENOMIC DNA]</scope>
    <source>
        <strain evidence="3">Pan97</strain>
    </source>
</reference>
<dbReference type="Gene3D" id="3.30.70.100">
    <property type="match status" value="1"/>
</dbReference>
<dbReference type="InterPro" id="IPR011008">
    <property type="entry name" value="Dimeric_a/b-barrel"/>
</dbReference>
<dbReference type="EMBL" id="CP036289">
    <property type="protein sequence ID" value="QDU76631.1"/>
    <property type="molecule type" value="Genomic_DNA"/>
</dbReference>
<dbReference type="SUPFAM" id="SSF54909">
    <property type="entry name" value="Dimeric alpha+beta barrel"/>
    <property type="match status" value="1"/>
</dbReference>
<dbReference type="AlphaFoldDB" id="A0A518CBM6"/>
<organism evidence="2 3">
    <name type="scientific">Bremerella volcania</name>
    <dbReference type="NCBI Taxonomy" id="2527984"/>
    <lineage>
        <taxon>Bacteria</taxon>
        <taxon>Pseudomonadati</taxon>
        <taxon>Planctomycetota</taxon>
        <taxon>Planctomycetia</taxon>
        <taxon>Pirellulales</taxon>
        <taxon>Pirellulaceae</taxon>
        <taxon>Bremerella</taxon>
    </lineage>
</organism>
<evidence type="ECO:0000313" key="3">
    <source>
        <dbReference type="Proteomes" id="UP000318626"/>
    </source>
</evidence>
<proteinExistence type="predicted"/>
<dbReference type="KEGG" id="bvo:Pan97_36850"/>
<evidence type="ECO:0000259" key="1">
    <source>
        <dbReference type="PROSITE" id="PS51502"/>
    </source>
</evidence>
<dbReference type="OrthoDB" id="8114960at2"/>
<feature type="domain" description="Stress-response A/B barrel" evidence="1">
    <location>
        <begin position="7"/>
        <end position="103"/>
    </location>
</feature>
<dbReference type="PROSITE" id="PS51502">
    <property type="entry name" value="S_R_A_B_BARREL"/>
    <property type="match status" value="1"/>
</dbReference>
<gene>
    <name evidence="2" type="ORF">Pan97_36850</name>
</gene>
<evidence type="ECO:0000313" key="2">
    <source>
        <dbReference type="EMBL" id="QDU76631.1"/>
    </source>
</evidence>
<name>A0A518CBM6_9BACT</name>
<accession>A0A518CBM6</accession>
<dbReference type="RefSeq" id="WP_144974880.1">
    <property type="nucleotide sequence ID" value="NZ_CP036289.1"/>
</dbReference>
<dbReference type="Proteomes" id="UP000318626">
    <property type="component" value="Chromosome"/>
</dbReference>
<dbReference type="Pfam" id="PF07876">
    <property type="entry name" value="Dabb"/>
    <property type="match status" value="1"/>
</dbReference>
<dbReference type="SMART" id="SM00886">
    <property type="entry name" value="Dabb"/>
    <property type="match status" value="1"/>
</dbReference>
<sequence length="107" mass="12329">MENLKQIAHNVYFTLKDKSPEAQEKLIAACKKYLTGHPGTLYFGAGILTDELNRPVNDREFQVALHVIFDCLESQNAYQVAERHLQFIEENKENWEKVRVFDSTVGS</sequence>
<keyword evidence="3" id="KW-1185">Reference proteome</keyword>
<dbReference type="InterPro" id="IPR013097">
    <property type="entry name" value="Dabb"/>
</dbReference>